<feature type="region of interest" description="Disordered" evidence="1">
    <location>
        <begin position="162"/>
        <end position="182"/>
    </location>
</feature>
<proteinExistence type="predicted"/>
<dbReference type="Gene3D" id="2.20.70.10">
    <property type="match status" value="4"/>
</dbReference>
<dbReference type="SMART" id="SM00456">
    <property type="entry name" value="WW"/>
    <property type="match status" value="4"/>
</dbReference>
<dbReference type="Pfam" id="PF01846">
    <property type="entry name" value="FF"/>
    <property type="match status" value="1"/>
</dbReference>
<dbReference type="InterPro" id="IPR039726">
    <property type="entry name" value="Prp40-like"/>
</dbReference>
<dbReference type="GO" id="GO:0005685">
    <property type="term" value="C:U1 snRNP"/>
    <property type="evidence" value="ECO:0007669"/>
    <property type="project" value="TreeGrafter"/>
</dbReference>
<dbReference type="PROSITE" id="PS50020">
    <property type="entry name" value="WW_DOMAIN_2"/>
    <property type="match status" value="4"/>
</dbReference>
<sequence>MSGTGRGKAFTRPSWMNHPRGQQQQHPPSSASEWSTALAADGRPYWYNRTTGQTTWVDPTSQYTAPAALSPAPHGAWVQNRTDDGRTYYYNSVTKATQWNPPPEFAAARVDNAPSNLTQPDQVRTNSAPNVEPLPAGWAEHRTPDGKVYYYHSVTRETRWDRPTNARAPKQPLHSSAPTVMRSAPQAVTSFKNSEWDEHQTSDGKVYYYNKRTRETTWTKPGQSTAPSAKRPRTVDGDLRDVVTSRKKSKSDASTRVLRRPRSRDGKTLTDRQAEAYFLKRAEIRKTDAHTEDKPLFDNTSLSEKECQKHFYDMLKENGITENSSWLEVMSRCTADSRYKLISPYGKRKDTWTKYCQKERKTLKRRRILETRQASENLLTLLDECFKNEPYDVSSLNRCRRDNVRAMEDDPRFAAVEDRARMALVRSYFSDRVRKGIEEHERKRNEAIDAINAELDRRIHPALLPPPGPNEEDKVDVKMETDIQNRNDETDVGTNKTDMDTDPAPSVHPIFTDATPFREVEQFVYSLRVIRDIDDEDVPRLIRHFRKRVDTLVRKKRAKEKELLKAKQRENRAHFKAGVERMILEGKISQTARWKDVSVLIAKEGFAKPESELAALPMELFEDAVGLFQQEVYSHREEFRRLLKEANIQISEETTVEQLQESETLQEFFEGKERAVTDALLLDRKKKEKRKREKERRVVEDEYRSFLSRNVPFTAQSYESVIESWKEEPNYLSAQSHFGNEKLREMYDEMMQSRKAREDRTQKRAYESTLDAKELLNMPELNASKRARIAASHSALPFAPETAREEEDGWAAAVSATPLTEAEKAEQREKRKQEILGSLKDKRQVVEPGAKRTK</sequence>
<feature type="region of interest" description="Disordered" evidence="1">
    <location>
        <begin position="118"/>
        <end position="139"/>
    </location>
</feature>
<dbReference type="InterPro" id="IPR001202">
    <property type="entry name" value="WW_dom"/>
</dbReference>
<feature type="compositionally biased region" description="Polar residues" evidence="1">
    <location>
        <begin position="218"/>
        <end position="227"/>
    </location>
</feature>
<organism evidence="3 4">
    <name type="scientific">Gracilariopsis chorda</name>
    <dbReference type="NCBI Taxonomy" id="448386"/>
    <lineage>
        <taxon>Eukaryota</taxon>
        <taxon>Rhodophyta</taxon>
        <taxon>Florideophyceae</taxon>
        <taxon>Rhodymeniophycidae</taxon>
        <taxon>Gracilariales</taxon>
        <taxon>Gracilariaceae</taxon>
        <taxon>Gracilariopsis</taxon>
    </lineage>
</organism>
<feature type="compositionally biased region" description="Polar residues" evidence="1">
    <location>
        <begin position="118"/>
        <end position="129"/>
    </location>
</feature>
<feature type="compositionally biased region" description="Polar residues" evidence="1">
    <location>
        <begin position="20"/>
        <end position="35"/>
    </location>
</feature>
<dbReference type="GO" id="GO:0045292">
    <property type="term" value="P:mRNA cis splicing, via spliceosome"/>
    <property type="evidence" value="ECO:0007669"/>
    <property type="project" value="InterPro"/>
</dbReference>
<gene>
    <name evidence="3" type="ORF">BWQ96_01750</name>
</gene>
<dbReference type="InterPro" id="IPR036517">
    <property type="entry name" value="FF_domain_sf"/>
</dbReference>
<dbReference type="InterPro" id="IPR002713">
    <property type="entry name" value="FF_domain"/>
</dbReference>
<dbReference type="Proteomes" id="UP000247409">
    <property type="component" value="Unassembled WGS sequence"/>
</dbReference>
<evidence type="ECO:0000259" key="2">
    <source>
        <dbReference type="PROSITE" id="PS50020"/>
    </source>
</evidence>
<dbReference type="CDD" id="cd00201">
    <property type="entry name" value="WW"/>
    <property type="match status" value="4"/>
</dbReference>
<dbReference type="SUPFAM" id="SSF81698">
    <property type="entry name" value="FF domain"/>
    <property type="match status" value="1"/>
</dbReference>
<dbReference type="OrthoDB" id="187617at2759"/>
<dbReference type="STRING" id="448386.A0A2V3J2A1"/>
<evidence type="ECO:0000313" key="3">
    <source>
        <dbReference type="EMBL" id="PXF48581.1"/>
    </source>
</evidence>
<evidence type="ECO:0000256" key="1">
    <source>
        <dbReference type="SAM" id="MobiDB-lite"/>
    </source>
</evidence>
<dbReference type="AlphaFoldDB" id="A0A2V3J2A1"/>
<dbReference type="PANTHER" id="PTHR11864">
    <property type="entry name" value="PRE-MRNA-PROCESSING PROTEIN PRP40"/>
    <property type="match status" value="1"/>
</dbReference>
<dbReference type="Gene3D" id="1.10.10.440">
    <property type="entry name" value="FF domain"/>
    <property type="match status" value="1"/>
</dbReference>
<dbReference type="GO" id="GO:0071004">
    <property type="term" value="C:U2-type prespliceosome"/>
    <property type="evidence" value="ECO:0007669"/>
    <property type="project" value="TreeGrafter"/>
</dbReference>
<dbReference type="GO" id="GO:0003723">
    <property type="term" value="F:RNA binding"/>
    <property type="evidence" value="ECO:0007669"/>
    <property type="project" value="TreeGrafter"/>
</dbReference>
<keyword evidence="4" id="KW-1185">Reference proteome</keyword>
<feature type="domain" description="WW" evidence="2">
    <location>
        <begin position="77"/>
        <end position="104"/>
    </location>
</feature>
<dbReference type="Pfam" id="PF00397">
    <property type="entry name" value="WW"/>
    <property type="match status" value="4"/>
</dbReference>
<dbReference type="EMBL" id="NBIV01000013">
    <property type="protein sequence ID" value="PXF48581.1"/>
    <property type="molecule type" value="Genomic_DNA"/>
</dbReference>
<feature type="domain" description="WW" evidence="2">
    <location>
        <begin position="196"/>
        <end position="223"/>
    </location>
</feature>
<accession>A0A2V3J2A1</accession>
<evidence type="ECO:0000313" key="4">
    <source>
        <dbReference type="Proteomes" id="UP000247409"/>
    </source>
</evidence>
<feature type="compositionally biased region" description="Basic and acidic residues" evidence="1">
    <location>
        <begin position="821"/>
        <end position="845"/>
    </location>
</feature>
<feature type="region of interest" description="Disordered" evidence="1">
    <location>
        <begin position="487"/>
        <end position="510"/>
    </location>
</feature>
<reference evidence="3 4" key="1">
    <citation type="journal article" date="2018" name="Mol. Biol. Evol.">
        <title>Analysis of the draft genome of the red seaweed Gracilariopsis chorda provides insights into genome size evolution in Rhodophyta.</title>
        <authorList>
            <person name="Lee J."/>
            <person name="Yang E.C."/>
            <person name="Graf L."/>
            <person name="Yang J.H."/>
            <person name="Qiu H."/>
            <person name="Zel Zion U."/>
            <person name="Chan C.X."/>
            <person name="Stephens T.G."/>
            <person name="Weber A.P.M."/>
            <person name="Boo G.H."/>
            <person name="Boo S.M."/>
            <person name="Kim K.M."/>
            <person name="Shin Y."/>
            <person name="Jung M."/>
            <person name="Lee S.J."/>
            <person name="Yim H.S."/>
            <person name="Lee J.H."/>
            <person name="Bhattacharya D."/>
            <person name="Yoon H.S."/>
        </authorList>
    </citation>
    <scope>NUCLEOTIDE SEQUENCE [LARGE SCALE GENOMIC DNA]</scope>
    <source>
        <strain evidence="3 4">SKKU-2015</strain>
        <tissue evidence="3">Whole body</tissue>
    </source>
</reference>
<feature type="domain" description="WW" evidence="2">
    <location>
        <begin position="28"/>
        <end position="61"/>
    </location>
</feature>
<feature type="region of interest" description="Disordered" evidence="1">
    <location>
        <begin position="218"/>
        <end position="271"/>
    </location>
</feature>
<feature type="compositionally biased region" description="Basic and acidic residues" evidence="1">
    <location>
        <begin position="233"/>
        <end position="244"/>
    </location>
</feature>
<dbReference type="PROSITE" id="PS01159">
    <property type="entry name" value="WW_DOMAIN_1"/>
    <property type="match status" value="4"/>
</dbReference>
<dbReference type="PANTHER" id="PTHR11864:SF35">
    <property type="entry name" value="WW DOMAIN-CONTAINING PROTEIN"/>
    <property type="match status" value="1"/>
</dbReference>
<protein>
    <submittedName>
        <fullName evidence="3">Pre-mRNA-processing protein 40A</fullName>
    </submittedName>
</protein>
<dbReference type="InterPro" id="IPR036020">
    <property type="entry name" value="WW_dom_sf"/>
</dbReference>
<feature type="region of interest" description="Disordered" evidence="1">
    <location>
        <begin position="799"/>
        <end position="854"/>
    </location>
</feature>
<feature type="region of interest" description="Disordered" evidence="1">
    <location>
        <begin position="1"/>
        <end position="37"/>
    </location>
</feature>
<comment type="caution">
    <text evidence="3">The sequence shown here is derived from an EMBL/GenBank/DDBJ whole genome shotgun (WGS) entry which is preliminary data.</text>
</comment>
<feature type="domain" description="WW" evidence="2">
    <location>
        <begin position="132"/>
        <end position="165"/>
    </location>
</feature>
<dbReference type="SUPFAM" id="SSF51045">
    <property type="entry name" value="WW domain"/>
    <property type="match status" value="4"/>
</dbReference>
<name>A0A2V3J2A1_9FLOR</name>